<reference evidence="2" key="1">
    <citation type="submission" date="2021-05" db="EMBL/GenBank/DDBJ databases">
        <authorList>
            <person name="Pietrasiak N."/>
            <person name="Ward R."/>
            <person name="Stajich J.E."/>
            <person name="Kurbessoian T."/>
        </authorList>
    </citation>
    <scope>NUCLEOTIDE SEQUENCE</scope>
    <source>
        <strain evidence="2">UHER 2000/2452</strain>
    </source>
</reference>
<gene>
    <name evidence="2" type="ORF">KME15_22005</name>
</gene>
<organism evidence="2 3">
    <name type="scientific">Drouetiella hepatica Uher 2000/2452</name>
    <dbReference type="NCBI Taxonomy" id="904376"/>
    <lineage>
        <taxon>Bacteria</taxon>
        <taxon>Bacillati</taxon>
        <taxon>Cyanobacteriota</taxon>
        <taxon>Cyanophyceae</taxon>
        <taxon>Oculatellales</taxon>
        <taxon>Oculatellaceae</taxon>
        <taxon>Drouetiella</taxon>
    </lineage>
</organism>
<proteinExistence type="predicted"/>
<dbReference type="SUPFAM" id="SSF53187">
    <property type="entry name" value="Zn-dependent exopeptidases"/>
    <property type="match status" value="1"/>
</dbReference>
<dbReference type="EMBL" id="JAHHHD010000035">
    <property type="protein sequence ID" value="MBW4661357.1"/>
    <property type="molecule type" value="Genomic_DNA"/>
</dbReference>
<evidence type="ECO:0000313" key="2">
    <source>
        <dbReference type="EMBL" id="MBW4661357.1"/>
    </source>
</evidence>
<dbReference type="GO" id="GO:0008235">
    <property type="term" value="F:metalloexopeptidase activity"/>
    <property type="evidence" value="ECO:0007669"/>
    <property type="project" value="InterPro"/>
</dbReference>
<protein>
    <submittedName>
        <fullName evidence="2">M28 family peptidase</fullName>
    </submittedName>
</protein>
<dbReference type="PANTHER" id="PTHR12147">
    <property type="entry name" value="METALLOPEPTIDASE M28 FAMILY MEMBER"/>
    <property type="match status" value="1"/>
</dbReference>
<dbReference type="AlphaFoldDB" id="A0A951UPC2"/>
<accession>A0A951UPC2</accession>
<sequence length="317" mass="34306">MKPRSLLLILLAAILSILVGWHQVNPRSPAAAEYPQVAPPAVDSQKLWADVEALSFKRFEESDRQKARDYIMQELQSAGWTPKLQEFQAQGLSGINILAERSGTNPQLGAILLGAHYDTIALSPGADDNATGVAAVLAAARLLGQNPTPRSLQLAFFDLEEEGLLGSQAFVETLQPDLIQGAMIMDMIGYTCRTAGCQTYPPLPIKPPVDKGEFLAAIGDQGHPDLTQSLSQAGRGNLPQVLTLSIPTLSGLAPDLVRSDHTPFWKKGIGAVLLTDTANFRNPHYHQPSDRLETIDRDFFVGSAQIVINAVTDLLQK</sequence>
<dbReference type="Proteomes" id="UP000757435">
    <property type="component" value="Unassembled WGS sequence"/>
</dbReference>
<feature type="domain" description="Peptidase M28" evidence="1">
    <location>
        <begin position="96"/>
        <end position="309"/>
    </location>
</feature>
<dbReference type="InterPro" id="IPR045175">
    <property type="entry name" value="M28_fam"/>
</dbReference>
<name>A0A951UPC2_9CYAN</name>
<evidence type="ECO:0000259" key="1">
    <source>
        <dbReference type="Pfam" id="PF04389"/>
    </source>
</evidence>
<evidence type="ECO:0000313" key="3">
    <source>
        <dbReference type="Proteomes" id="UP000757435"/>
    </source>
</evidence>
<dbReference type="PANTHER" id="PTHR12147:SF26">
    <property type="entry name" value="PEPTIDASE M28 DOMAIN-CONTAINING PROTEIN"/>
    <property type="match status" value="1"/>
</dbReference>
<dbReference type="Gene3D" id="3.40.630.10">
    <property type="entry name" value="Zn peptidases"/>
    <property type="match status" value="1"/>
</dbReference>
<dbReference type="GO" id="GO:0006508">
    <property type="term" value="P:proteolysis"/>
    <property type="evidence" value="ECO:0007669"/>
    <property type="project" value="InterPro"/>
</dbReference>
<comment type="caution">
    <text evidence="2">The sequence shown here is derived from an EMBL/GenBank/DDBJ whole genome shotgun (WGS) entry which is preliminary data.</text>
</comment>
<reference evidence="2" key="2">
    <citation type="journal article" date="2022" name="Microbiol. Resour. Announc.">
        <title>Metagenome Sequencing to Explore Phylogenomics of Terrestrial Cyanobacteria.</title>
        <authorList>
            <person name="Ward R.D."/>
            <person name="Stajich J.E."/>
            <person name="Johansen J.R."/>
            <person name="Huntemann M."/>
            <person name="Clum A."/>
            <person name="Foster B."/>
            <person name="Foster B."/>
            <person name="Roux S."/>
            <person name="Palaniappan K."/>
            <person name="Varghese N."/>
            <person name="Mukherjee S."/>
            <person name="Reddy T.B.K."/>
            <person name="Daum C."/>
            <person name="Copeland A."/>
            <person name="Chen I.A."/>
            <person name="Ivanova N.N."/>
            <person name="Kyrpides N.C."/>
            <person name="Shapiro N."/>
            <person name="Eloe-Fadrosh E.A."/>
            <person name="Pietrasiak N."/>
        </authorList>
    </citation>
    <scope>NUCLEOTIDE SEQUENCE</scope>
    <source>
        <strain evidence="2">UHER 2000/2452</strain>
    </source>
</reference>
<dbReference type="InterPro" id="IPR007484">
    <property type="entry name" value="Peptidase_M28"/>
</dbReference>
<dbReference type="Pfam" id="PF04389">
    <property type="entry name" value="Peptidase_M28"/>
    <property type="match status" value="1"/>
</dbReference>